<keyword evidence="2" id="KW-1185">Reference proteome</keyword>
<dbReference type="InterPro" id="IPR010877">
    <property type="entry name" value="Phage_Mu_Gp46"/>
</dbReference>
<proteinExistence type="predicted"/>
<dbReference type="EMBL" id="QEWV01000003">
    <property type="protein sequence ID" value="PWD93013.1"/>
    <property type="molecule type" value="Genomic_DNA"/>
</dbReference>
<organism evidence="1 2">
    <name type="scientific">Ignatzschineria cameli</name>
    <dbReference type="NCBI Taxonomy" id="2182793"/>
    <lineage>
        <taxon>Bacteria</taxon>
        <taxon>Pseudomonadati</taxon>
        <taxon>Pseudomonadota</taxon>
        <taxon>Gammaproteobacteria</taxon>
        <taxon>Cardiobacteriales</taxon>
        <taxon>Ignatzschineriaceae</taxon>
        <taxon>Ignatzschineria</taxon>
    </lineage>
</organism>
<name>A0ABX5L0J0_9GAMM</name>
<sequence>MRDLAVVWVNGAGDISIDGHDFEVDDSLTTAVIISLFTDRAVPEDELEEGMQNQGWWGDSYSDEPWGSKLWLLRRQKSTDDVASDAEDYAYEALEWLVNDNLIDSLVVNASRESSTKSAVKDMLVLSIELSPTSGEPQRELKINIEEAFYGL</sequence>
<dbReference type="RefSeq" id="WP_109201337.1">
    <property type="nucleotide sequence ID" value="NZ_QEWS01000003.1"/>
</dbReference>
<gene>
    <name evidence="1" type="ORF">DC078_04130</name>
</gene>
<dbReference type="Proteomes" id="UP000245217">
    <property type="component" value="Unassembled WGS sequence"/>
</dbReference>
<evidence type="ECO:0008006" key="3">
    <source>
        <dbReference type="Google" id="ProtNLM"/>
    </source>
</evidence>
<comment type="caution">
    <text evidence="1">The sequence shown here is derived from an EMBL/GenBank/DDBJ whole genome shotgun (WGS) entry which is preliminary data.</text>
</comment>
<reference evidence="2" key="1">
    <citation type="submission" date="2018-05" db="EMBL/GenBank/DDBJ databases">
        <title>Ignatzschineria dubaiensis sp. nov., isolated from necrotic foot tissues of dromedaries (Camelus dromedarius) and associated maggots in Dubai, United Arab Emirates.</title>
        <authorList>
            <person name="Tsang C.C."/>
            <person name="Tang J.Y.M."/>
            <person name="Fong J.Y.H."/>
            <person name="Kinne J."/>
            <person name="Lee H.H."/>
            <person name="Joseph M."/>
            <person name="Jose S."/>
            <person name="Schuster R.K."/>
            <person name="Tang Y."/>
            <person name="Sivakumar S."/>
            <person name="Chen J.H.K."/>
            <person name="Teng J.L.L."/>
            <person name="Lau S.K.P."/>
            <person name="Wernery U."/>
            <person name="Woo P.C.Y."/>
        </authorList>
    </citation>
    <scope>NUCLEOTIDE SEQUENCE [LARGE SCALE GENOMIC DNA]</scope>
    <source>
        <strain evidence="2">UAE-HKU58</strain>
    </source>
</reference>
<evidence type="ECO:0000313" key="1">
    <source>
        <dbReference type="EMBL" id="PWD93013.1"/>
    </source>
</evidence>
<dbReference type="Pfam" id="PF07409">
    <property type="entry name" value="GP46"/>
    <property type="match status" value="1"/>
</dbReference>
<evidence type="ECO:0000313" key="2">
    <source>
        <dbReference type="Proteomes" id="UP000245217"/>
    </source>
</evidence>
<accession>A0ABX5L0J0</accession>
<protein>
    <recommendedName>
        <fullName evidence="3">Mu-like prophage protein gp46</fullName>
    </recommendedName>
</protein>